<comment type="caution">
    <text evidence="1">The sequence shown here is derived from an EMBL/GenBank/DDBJ whole genome shotgun (WGS) entry which is preliminary data.</text>
</comment>
<protein>
    <submittedName>
        <fullName evidence="1">DUF3800 domain-containing protein</fullName>
    </submittedName>
</protein>
<dbReference type="EMBL" id="JAOCQF010000001">
    <property type="protein sequence ID" value="MCT8328014.1"/>
    <property type="molecule type" value="Genomic_DNA"/>
</dbReference>
<evidence type="ECO:0000313" key="1">
    <source>
        <dbReference type="EMBL" id="MCT8328014.1"/>
    </source>
</evidence>
<reference evidence="2" key="1">
    <citation type="submission" date="2023-07" db="EMBL/GenBank/DDBJ databases">
        <title>Defluviimonas sediminis sp. nov., isolated from mangrove sediment.</title>
        <authorList>
            <person name="Liu L."/>
            <person name="Li J."/>
            <person name="Huang Y."/>
            <person name="Pan J."/>
            <person name="Li M."/>
        </authorList>
    </citation>
    <scope>NUCLEOTIDE SEQUENCE [LARGE SCALE GENOMIC DNA]</scope>
    <source>
        <strain evidence="2">FT324</strain>
    </source>
</reference>
<keyword evidence="2" id="KW-1185">Reference proteome</keyword>
<organism evidence="1 2">
    <name type="scientific">Albidovulum sediminis</name>
    <dbReference type="NCBI Taxonomy" id="3066345"/>
    <lineage>
        <taxon>Bacteria</taxon>
        <taxon>Pseudomonadati</taxon>
        <taxon>Pseudomonadota</taxon>
        <taxon>Alphaproteobacteria</taxon>
        <taxon>Rhodobacterales</taxon>
        <taxon>Paracoccaceae</taxon>
        <taxon>Albidovulum</taxon>
    </lineage>
</organism>
<dbReference type="RefSeq" id="WP_261493460.1">
    <property type="nucleotide sequence ID" value="NZ_JAOCQF010000001.1"/>
</dbReference>
<dbReference type="InterPro" id="IPR024524">
    <property type="entry name" value="DUF3800"/>
</dbReference>
<gene>
    <name evidence="1" type="ORF">N5I32_00635</name>
</gene>
<dbReference type="Pfam" id="PF12686">
    <property type="entry name" value="DUF3800"/>
    <property type="match status" value="1"/>
</dbReference>
<accession>A0ABT2NGI1</accession>
<proteinExistence type="predicted"/>
<dbReference type="Proteomes" id="UP001205601">
    <property type="component" value="Unassembled WGS sequence"/>
</dbReference>
<name>A0ABT2NGI1_9RHOB</name>
<evidence type="ECO:0000313" key="2">
    <source>
        <dbReference type="Proteomes" id="UP001205601"/>
    </source>
</evidence>
<sequence>MVKICYVDEAGCTGTLESATSSIQPTLAITGLIVDYSSLHKLTSDMIEAKQRFFPRLLPATATHLDWIRAEVKGAELRKQACQSSRNEKRHAFGVIDKVTALCAAASAKIVGRVWVKGIGTPMNGTSVYTYSIQSIYQDFQKYLERANDIGFVVSDSRVHHLNTQVAHSVFTQKFKGTGDTYDRIVELPAFSHSDNHAGLQLIDLVCSAIITPIAIETCCKGHVTSPHVRPGYTTIKERYKIWLRESQFRYNEASGRTRGGLTVSDGISQKPGGALFR</sequence>